<sequence length="174" mass="18393">MVSRASSQYRAACLSGWALGARGLSCQQSVQSCTSLWLGTWSPRSQLPSASSELHISLTGHLEPMVSAASSQFSAADLSDWALGARQFRAARLSGWALGAHQIRAARLSGWALGAHGLSCQQSVQSCTSLWLGTWSPWSQLPAVSSELHVSLAGHLELMVSAASSQYRAAHLSG</sequence>
<name>A0AAV7S578_PLEWA</name>
<gene>
    <name evidence="1" type="ORF">NDU88_011080</name>
</gene>
<dbReference type="PROSITE" id="PS51257">
    <property type="entry name" value="PROKAR_LIPOPROTEIN"/>
    <property type="match status" value="1"/>
</dbReference>
<protein>
    <submittedName>
        <fullName evidence="1">Uncharacterized protein</fullName>
    </submittedName>
</protein>
<organism evidence="1 2">
    <name type="scientific">Pleurodeles waltl</name>
    <name type="common">Iberian ribbed newt</name>
    <dbReference type="NCBI Taxonomy" id="8319"/>
    <lineage>
        <taxon>Eukaryota</taxon>
        <taxon>Metazoa</taxon>
        <taxon>Chordata</taxon>
        <taxon>Craniata</taxon>
        <taxon>Vertebrata</taxon>
        <taxon>Euteleostomi</taxon>
        <taxon>Amphibia</taxon>
        <taxon>Batrachia</taxon>
        <taxon>Caudata</taxon>
        <taxon>Salamandroidea</taxon>
        <taxon>Salamandridae</taxon>
        <taxon>Pleurodelinae</taxon>
        <taxon>Pleurodeles</taxon>
    </lineage>
</organism>
<evidence type="ECO:0000313" key="2">
    <source>
        <dbReference type="Proteomes" id="UP001066276"/>
    </source>
</evidence>
<proteinExistence type="predicted"/>
<reference evidence="1" key="1">
    <citation type="journal article" date="2022" name="bioRxiv">
        <title>Sequencing and chromosome-scale assembly of the giantPleurodeles waltlgenome.</title>
        <authorList>
            <person name="Brown T."/>
            <person name="Elewa A."/>
            <person name="Iarovenko S."/>
            <person name="Subramanian E."/>
            <person name="Araus A.J."/>
            <person name="Petzold A."/>
            <person name="Susuki M."/>
            <person name="Suzuki K.-i.T."/>
            <person name="Hayashi T."/>
            <person name="Toyoda A."/>
            <person name="Oliveira C."/>
            <person name="Osipova E."/>
            <person name="Leigh N.D."/>
            <person name="Simon A."/>
            <person name="Yun M.H."/>
        </authorList>
    </citation>
    <scope>NUCLEOTIDE SEQUENCE</scope>
    <source>
        <strain evidence="1">20211129_DDA</strain>
        <tissue evidence="1">Liver</tissue>
    </source>
</reference>
<dbReference type="EMBL" id="JANPWB010000009">
    <property type="protein sequence ID" value="KAJ1158390.1"/>
    <property type="molecule type" value="Genomic_DNA"/>
</dbReference>
<comment type="caution">
    <text evidence="1">The sequence shown here is derived from an EMBL/GenBank/DDBJ whole genome shotgun (WGS) entry which is preliminary data.</text>
</comment>
<dbReference type="Proteomes" id="UP001066276">
    <property type="component" value="Chromosome 5"/>
</dbReference>
<keyword evidence="2" id="KW-1185">Reference proteome</keyword>
<accession>A0AAV7S578</accession>
<evidence type="ECO:0000313" key="1">
    <source>
        <dbReference type="EMBL" id="KAJ1158390.1"/>
    </source>
</evidence>
<dbReference type="AlphaFoldDB" id="A0AAV7S578"/>